<feature type="binding site" evidence="9">
    <location>
        <position position="68"/>
    </location>
    <ligand>
        <name>Mg(2+)</name>
        <dbReference type="ChEBI" id="CHEBI:18420"/>
    </ligand>
</feature>
<evidence type="ECO:0000256" key="5">
    <source>
        <dbReference type="ARBA" id="ARBA00022840"/>
    </source>
</evidence>
<keyword evidence="4 9" id="KW-0378">Hydrolase</keyword>
<dbReference type="GO" id="GO:0000400">
    <property type="term" value="F:four-way junction DNA binding"/>
    <property type="evidence" value="ECO:0007669"/>
    <property type="project" value="UniProtKB-UniRule"/>
</dbReference>
<feature type="binding site" evidence="9">
    <location>
        <position position="313"/>
    </location>
    <ligand>
        <name>DNA</name>
        <dbReference type="ChEBI" id="CHEBI:16991"/>
    </ligand>
</feature>
<feature type="binding site" evidence="9">
    <location>
        <position position="23"/>
    </location>
    <ligand>
        <name>ATP</name>
        <dbReference type="ChEBI" id="CHEBI:30616"/>
    </ligand>
</feature>
<dbReference type="GO" id="GO:0006310">
    <property type="term" value="P:DNA recombination"/>
    <property type="evidence" value="ECO:0007669"/>
    <property type="project" value="UniProtKB-UniRule"/>
</dbReference>
<keyword evidence="3 9" id="KW-0227">DNA damage</keyword>
<dbReference type="Gene3D" id="3.40.50.300">
    <property type="entry name" value="P-loop containing nucleotide triphosphate hydrolases"/>
    <property type="match status" value="1"/>
</dbReference>
<evidence type="ECO:0000256" key="9">
    <source>
        <dbReference type="HAMAP-Rule" id="MF_00016"/>
    </source>
</evidence>
<comment type="similarity">
    <text evidence="9">Belongs to the RuvB family.</text>
</comment>
<dbReference type="Pfam" id="PF17864">
    <property type="entry name" value="AAA_lid_4"/>
    <property type="match status" value="1"/>
</dbReference>
<dbReference type="InterPro" id="IPR008824">
    <property type="entry name" value="RuvB-like_N"/>
</dbReference>
<dbReference type="HAMAP" id="MF_00016">
    <property type="entry name" value="DNA_HJ_migration_RuvB"/>
    <property type="match status" value="1"/>
</dbReference>
<feature type="domain" description="AAA+ ATPase" evidence="10">
    <location>
        <begin position="53"/>
        <end position="186"/>
    </location>
</feature>
<feature type="binding site" evidence="9">
    <location>
        <position position="318"/>
    </location>
    <ligand>
        <name>DNA</name>
        <dbReference type="ChEBI" id="CHEBI:16991"/>
    </ligand>
</feature>
<dbReference type="InterPro" id="IPR041445">
    <property type="entry name" value="AAA_lid_4"/>
</dbReference>
<dbReference type="GO" id="GO:0016887">
    <property type="term" value="F:ATP hydrolysis activity"/>
    <property type="evidence" value="ECO:0007669"/>
    <property type="project" value="RHEA"/>
</dbReference>
<dbReference type="Pfam" id="PF05496">
    <property type="entry name" value="RuvB_N"/>
    <property type="match status" value="1"/>
</dbReference>
<keyword evidence="5 9" id="KW-0067">ATP-binding</keyword>
<dbReference type="CDD" id="cd00009">
    <property type="entry name" value="AAA"/>
    <property type="match status" value="1"/>
</dbReference>
<dbReference type="SUPFAM" id="SSF52540">
    <property type="entry name" value="P-loop containing nucleoside triphosphate hydrolases"/>
    <property type="match status" value="1"/>
</dbReference>
<dbReference type="GO" id="GO:0006281">
    <property type="term" value="P:DNA repair"/>
    <property type="evidence" value="ECO:0007669"/>
    <property type="project" value="UniProtKB-UniRule"/>
</dbReference>
<dbReference type="EMBL" id="MHKM01000045">
    <property type="protein sequence ID" value="OGY90522.1"/>
    <property type="molecule type" value="Genomic_DNA"/>
</dbReference>
<dbReference type="AlphaFoldDB" id="A0A1G2BN13"/>
<evidence type="ECO:0000256" key="7">
    <source>
        <dbReference type="ARBA" id="ARBA00023172"/>
    </source>
</evidence>
<comment type="caution">
    <text evidence="9">Lacks conserved residue(s) required for the propagation of feature annotation.</text>
</comment>
<feature type="binding site" evidence="9">
    <location>
        <position position="69"/>
    </location>
    <ligand>
        <name>ATP</name>
        <dbReference type="ChEBI" id="CHEBI:30616"/>
    </ligand>
</feature>
<dbReference type="Gene3D" id="1.10.10.10">
    <property type="entry name" value="Winged helix-like DNA-binding domain superfamily/Winged helix DNA-binding domain"/>
    <property type="match status" value="1"/>
</dbReference>
<dbReference type="InterPro" id="IPR004605">
    <property type="entry name" value="DNA_helicase_Holl-junc_RuvB"/>
</dbReference>
<evidence type="ECO:0000313" key="12">
    <source>
        <dbReference type="Proteomes" id="UP000178248"/>
    </source>
</evidence>
<feature type="binding site" evidence="9">
    <location>
        <position position="68"/>
    </location>
    <ligand>
        <name>ATP</name>
        <dbReference type="ChEBI" id="CHEBI:30616"/>
    </ligand>
</feature>
<feature type="binding site" evidence="9">
    <location>
        <position position="64"/>
    </location>
    <ligand>
        <name>ATP</name>
        <dbReference type="ChEBI" id="CHEBI:30616"/>
    </ligand>
</feature>
<dbReference type="InterPro" id="IPR027417">
    <property type="entry name" value="P-loop_NTPase"/>
</dbReference>
<dbReference type="GO" id="GO:0048476">
    <property type="term" value="C:Holliday junction resolvase complex"/>
    <property type="evidence" value="ECO:0007669"/>
    <property type="project" value="UniProtKB-UniRule"/>
</dbReference>
<feature type="binding site" evidence="9">
    <location>
        <position position="22"/>
    </location>
    <ligand>
        <name>ATP</name>
        <dbReference type="ChEBI" id="CHEBI:30616"/>
    </ligand>
</feature>
<dbReference type="Gene3D" id="1.10.8.60">
    <property type="match status" value="1"/>
</dbReference>
<dbReference type="InterPro" id="IPR008823">
    <property type="entry name" value="RuvB_wg_C"/>
</dbReference>
<dbReference type="PANTHER" id="PTHR42848:SF1">
    <property type="entry name" value="HOLLIDAY JUNCTION BRANCH MIGRATION COMPLEX SUBUNIT RUVB"/>
    <property type="match status" value="1"/>
</dbReference>
<dbReference type="GO" id="GO:0005737">
    <property type="term" value="C:cytoplasm"/>
    <property type="evidence" value="ECO:0007669"/>
    <property type="project" value="UniProtKB-SubCell"/>
</dbReference>
<feature type="binding site" evidence="9">
    <location>
        <position position="67"/>
    </location>
    <ligand>
        <name>ATP</name>
        <dbReference type="ChEBI" id="CHEBI:30616"/>
    </ligand>
</feature>
<dbReference type="NCBIfam" id="NF000868">
    <property type="entry name" value="PRK00080.1"/>
    <property type="match status" value="1"/>
</dbReference>
<accession>A0A1G2BN13</accession>
<dbReference type="PANTHER" id="PTHR42848">
    <property type="match status" value="1"/>
</dbReference>
<proteinExistence type="inferred from homology"/>
<keyword evidence="6 9" id="KW-0238">DNA-binding</keyword>
<feature type="region of interest" description="Head domain (RuvB-H)" evidence="9">
    <location>
        <begin position="258"/>
        <end position="341"/>
    </location>
</feature>
<dbReference type="NCBIfam" id="TIGR00635">
    <property type="entry name" value="ruvB"/>
    <property type="match status" value="1"/>
</dbReference>
<protein>
    <recommendedName>
        <fullName evidence="9">Holliday junction branch migration complex subunit RuvB</fullName>
        <ecNumber evidence="9">3.6.4.-</ecNumber>
    </recommendedName>
</protein>
<comment type="domain">
    <text evidence="9">Has 3 domains, the large (RuvB-L) and small ATPase (RuvB-S) domains and the C-terminal head (RuvB-H) domain. The head domain binds DNA, while the ATPase domains jointly bind ATP, ADP or are empty depending on the state of the subunit in the translocation cycle. During a single DNA translocation step the structure of each domain remains the same, but their relative positions change.</text>
</comment>
<dbReference type="Pfam" id="PF05491">
    <property type="entry name" value="WHD_RuvB"/>
    <property type="match status" value="1"/>
</dbReference>
<keyword evidence="7 9" id="KW-0233">DNA recombination</keyword>
<dbReference type="STRING" id="1798551.A3B30_03635"/>
<evidence type="ECO:0000256" key="4">
    <source>
        <dbReference type="ARBA" id="ARBA00022801"/>
    </source>
</evidence>
<evidence type="ECO:0000259" key="10">
    <source>
        <dbReference type="SMART" id="SM00382"/>
    </source>
</evidence>
<evidence type="ECO:0000256" key="8">
    <source>
        <dbReference type="ARBA" id="ARBA00023204"/>
    </source>
</evidence>
<feature type="binding site" evidence="9">
    <location>
        <position position="220"/>
    </location>
    <ligand>
        <name>ATP</name>
        <dbReference type="ChEBI" id="CHEBI:30616"/>
    </ligand>
</feature>
<reference evidence="11 12" key="1">
    <citation type="journal article" date="2016" name="Nat. Commun.">
        <title>Thousands of microbial genomes shed light on interconnected biogeochemical processes in an aquifer system.</title>
        <authorList>
            <person name="Anantharaman K."/>
            <person name="Brown C.T."/>
            <person name="Hug L.A."/>
            <person name="Sharon I."/>
            <person name="Castelle C.J."/>
            <person name="Probst A.J."/>
            <person name="Thomas B.C."/>
            <person name="Singh A."/>
            <person name="Wilkins M.J."/>
            <person name="Karaoz U."/>
            <person name="Brodie E.L."/>
            <person name="Williams K.H."/>
            <person name="Hubbard S.S."/>
            <person name="Banfield J.F."/>
        </authorList>
    </citation>
    <scope>NUCLEOTIDE SEQUENCE [LARGE SCALE GENOMIC DNA]</scope>
</reference>
<sequence length="341" mass="38041">MAEEPLLNARELKEDKTWDLTLRPRTLADYIGQQQVKDNLAIFLQAARQREEPIEHVLIYGPPGLGKTTLAHIIAREMAINIRVTSGTAITKSGDLAALLTNLQEGDILFIDEIHRLPKIIEEVLYPAMEDFVLDIILGKGPAAQVVRLNLPRFTIIGATTRYNLLSAPLRERFGVTYRLDFYRKEDIAEIIQRSARLLSLKLDPEAATEISKRSRATPRVANRILKRVRDFSQVKGDGGKITVGQVKSALELLAVDHMGLEELDRKVLRSIVEKFGGGPVGLNTISAIVQEDAGTIEEVYEPYLMQMGFLARTSRGRVVTERGYEHLGVTPPSDLGNKLL</sequence>
<feature type="region of interest" description="Large ATPase domain (RuvB-L)" evidence="9">
    <location>
        <begin position="3"/>
        <end position="183"/>
    </location>
</feature>
<comment type="subunit">
    <text evidence="9">Homohexamer. Forms an RuvA(8)-RuvB(12)-Holliday junction (HJ) complex. HJ DNA is sandwiched between 2 RuvA tetramers; dsDNA enters through RuvA and exits via RuvB. An RuvB hexamer assembles on each DNA strand where it exits the tetramer. Each RuvB hexamer is contacted by two RuvA subunits (via domain III) on 2 adjacent RuvB subunits; this complex drives branch migration. In the full resolvosome a probable DNA-RuvA(4)-RuvB(12)-RuvC(2) complex forms which resolves the HJ.</text>
</comment>
<evidence type="ECO:0000313" key="11">
    <source>
        <dbReference type="EMBL" id="OGY90522.1"/>
    </source>
</evidence>
<keyword evidence="1 9" id="KW-0963">Cytoplasm</keyword>
<feature type="binding site" evidence="9">
    <location>
        <position position="173"/>
    </location>
    <ligand>
        <name>ATP</name>
        <dbReference type="ChEBI" id="CHEBI:30616"/>
    </ligand>
</feature>
<dbReference type="Proteomes" id="UP000178248">
    <property type="component" value="Unassembled WGS sequence"/>
</dbReference>
<dbReference type="InterPro" id="IPR036388">
    <property type="entry name" value="WH-like_DNA-bd_sf"/>
</dbReference>
<keyword evidence="11" id="KW-0347">Helicase</keyword>
<evidence type="ECO:0000256" key="3">
    <source>
        <dbReference type="ARBA" id="ARBA00022763"/>
    </source>
</evidence>
<comment type="catalytic activity">
    <reaction evidence="9">
        <text>ATP + H2O = ADP + phosphate + H(+)</text>
        <dbReference type="Rhea" id="RHEA:13065"/>
        <dbReference type="ChEBI" id="CHEBI:15377"/>
        <dbReference type="ChEBI" id="CHEBI:15378"/>
        <dbReference type="ChEBI" id="CHEBI:30616"/>
        <dbReference type="ChEBI" id="CHEBI:43474"/>
        <dbReference type="ChEBI" id="CHEBI:456216"/>
    </reaction>
</comment>
<dbReference type="SUPFAM" id="SSF46785">
    <property type="entry name" value="Winged helix' DNA-binding domain"/>
    <property type="match status" value="1"/>
</dbReference>
<evidence type="ECO:0000256" key="6">
    <source>
        <dbReference type="ARBA" id="ARBA00023125"/>
    </source>
</evidence>
<comment type="subcellular location">
    <subcellularLocation>
        <location evidence="9">Cytoplasm</location>
    </subcellularLocation>
</comment>
<organism evidence="11 12">
    <name type="scientific">Candidatus Komeilibacteria bacterium RIFCSPLOWO2_01_FULL_52_15</name>
    <dbReference type="NCBI Taxonomy" id="1798551"/>
    <lineage>
        <taxon>Bacteria</taxon>
        <taxon>Candidatus Komeiliibacteriota</taxon>
    </lineage>
</organism>
<comment type="function">
    <text evidence="9">The RuvA-RuvB-RuvC complex processes Holliday junction (HJ) DNA during genetic recombination and DNA repair, while the RuvA-RuvB complex plays an important role in the rescue of blocked DNA replication forks via replication fork reversal (RFR). RuvA specifically binds to HJ cruciform DNA, conferring on it an open structure. The RuvB hexamer acts as an ATP-dependent pump, pulling dsDNA into and through the RuvAB complex. RuvB forms 2 homohexamers on either side of HJ DNA bound by 1 or 2 RuvA tetramers; 4 subunits per hexamer contact DNA at a time. Coordinated motions by a converter formed by DNA-disengaged RuvB subunits stimulates ATP hydrolysis and nucleotide exchange. Immobilization of the converter enables RuvB to convert the ATP-contained energy into a lever motion, pulling 2 nucleotides of DNA out of the RuvA tetramer per ATP hydrolyzed, thus driving DNA branch migration. The RuvB motors rotate together with the DNA substrate, which together with the progressing nucleotide cycle form the mechanistic basis for DNA recombination by continuous HJ branch migration. Branch migration allows RuvC to scan DNA until it finds its consensus sequence, where it cleaves and resolves cruciform DNA.</text>
</comment>
<evidence type="ECO:0000256" key="1">
    <source>
        <dbReference type="ARBA" id="ARBA00022490"/>
    </source>
</evidence>
<feature type="binding site" evidence="9">
    <location>
        <position position="183"/>
    </location>
    <ligand>
        <name>ATP</name>
        <dbReference type="ChEBI" id="CHEBI:30616"/>
    </ligand>
</feature>
<dbReference type="EC" id="3.6.4.-" evidence="9"/>
<dbReference type="GO" id="GO:0009378">
    <property type="term" value="F:four-way junction helicase activity"/>
    <property type="evidence" value="ECO:0007669"/>
    <property type="project" value="InterPro"/>
</dbReference>
<gene>
    <name evidence="9" type="primary">ruvB</name>
    <name evidence="11" type="ORF">A3B30_03635</name>
</gene>
<keyword evidence="8 9" id="KW-0234">DNA repair</keyword>
<name>A0A1G2BN13_9BACT</name>
<keyword evidence="2 9" id="KW-0547">Nucleotide-binding</keyword>
<dbReference type="SMART" id="SM00382">
    <property type="entry name" value="AAA"/>
    <property type="match status" value="1"/>
</dbReference>
<evidence type="ECO:0000256" key="2">
    <source>
        <dbReference type="ARBA" id="ARBA00022741"/>
    </source>
</evidence>
<comment type="caution">
    <text evidence="11">The sequence shown here is derived from an EMBL/GenBank/DDBJ whole genome shotgun (WGS) entry which is preliminary data.</text>
</comment>
<dbReference type="InterPro" id="IPR036390">
    <property type="entry name" value="WH_DNA-bd_sf"/>
</dbReference>
<dbReference type="GO" id="GO:0005524">
    <property type="term" value="F:ATP binding"/>
    <property type="evidence" value="ECO:0007669"/>
    <property type="project" value="UniProtKB-UniRule"/>
</dbReference>
<dbReference type="InterPro" id="IPR003593">
    <property type="entry name" value="AAA+_ATPase"/>
</dbReference>
<feature type="binding site" evidence="9">
    <location>
        <begin position="130"/>
        <end position="132"/>
    </location>
    <ligand>
        <name>ATP</name>
        <dbReference type="ChEBI" id="CHEBI:30616"/>
    </ligand>
</feature>